<keyword evidence="2" id="KW-0805">Transcription regulation</keyword>
<protein>
    <submittedName>
        <fullName evidence="7">TetR family transcriptional regulator</fullName>
    </submittedName>
</protein>
<reference evidence="7" key="1">
    <citation type="journal article" date="2014" name="Int. J. Syst. Evol. Microbiol.">
        <title>Complete genome sequence of Corynebacterium casei LMG S-19264T (=DSM 44701T), isolated from a smear-ripened cheese.</title>
        <authorList>
            <consortium name="US DOE Joint Genome Institute (JGI-PGF)"/>
            <person name="Walter F."/>
            <person name="Albersmeier A."/>
            <person name="Kalinowski J."/>
            <person name="Ruckert C."/>
        </authorList>
    </citation>
    <scope>NUCLEOTIDE SEQUENCE</scope>
    <source>
        <strain evidence="7">CGMCC 1.10998</strain>
    </source>
</reference>
<dbReference type="InterPro" id="IPR036271">
    <property type="entry name" value="Tet_transcr_reg_TetR-rel_C_sf"/>
</dbReference>
<evidence type="ECO:0000313" key="7">
    <source>
        <dbReference type="EMBL" id="GGC88811.1"/>
    </source>
</evidence>
<dbReference type="GO" id="GO:0003677">
    <property type="term" value="F:DNA binding"/>
    <property type="evidence" value="ECO:0007669"/>
    <property type="project" value="UniProtKB-UniRule"/>
</dbReference>
<dbReference type="PROSITE" id="PS01081">
    <property type="entry name" value="HTH_TETR_1"/>
    <property type="match status" value="1"/>
</dbReference>
<dbReference type="PROSITE" id="PS50977">
    <property type="entry name" value="HTH_TETR_2"/>
    <property type="match status" value="1"/>
</dbReference>
<dbReference type="SUPFAM" id="SSF48498">
    <property type="entry name" value="Tetracyclin repressor-like, C-terminal domain"/>
    <property type="match status" value="1"/>
</dbReference>
<accession>A0A916XPK0</accession>
<dbReference type="PRINTS" id="PR00455">
    <property type="entry name" value="HTHTETR"/>
</dbReference>
<dbReference type="RefSeq" id="WP_188567882.1">
    <property type="nucleotide sequence ID" value="NZ_BMED01000004.1"/>
</dbReference>
<evidence type="ECO:0000313" key="8">
    <source>
        <dbReference type="Proteomes" id="UP000637423"/>
    </source>
</evidence>
<dbReference type="PANTHER" id="PTHR47506">
    <property type="entry name" value="TRANSCRIPTIONAL REGULATORY PROTEIN"/>
    <property type="match status" value="1"/>
</dbReference>
<dbReference type="InterPro" id="IPR023772">
    <property type="entry name" value="DNA-bd_HTH_TetR-type_CS"/>
</dbReference>
<keyword evidence="3 5" id="KW-0238">DNA-binding</keyword>
<evidence type="ECO:0000256" key="5">
    <source>
        <dbReference type="PROSITE-ProRule" id="PRU00335"/>
    </source>
</evidence>
<dbReference type="Proteomes" id="UP000637423">
    <property type="component" value="Unassembled WGS sequence"/>
</dbReference>
<sequence>MKVSREQYEANQQRILEAAGRLFREHGYDAVTLAEVMQAASLTHGGFYGHFKSKDDLIAQALAYRNSKPKAEIGPAEFAESYLSARHRADLAGGCNIAGLATETTRQPLPARAAMTETIRSRIEGLARNSAGANPAEKRRVAIASWSAMVGAMIMARVCDDPALSDEIMHETRAQIAALAELQGGN</sequence>
<name>A0A916XPK0_9BURK</name>
<dbReference type="PANTHER" id="PTHR47506:SF7">
    <property type="entry name" value="TRANSCRIPTIONAL REGULATORY PROTEIN"/>
    <property type="match status" value="1"/>
</dbReference>
<comment type="caution">
    <text evidence="7">The sequence shown here is derived from an EMBL/GenBank/DDBJ whole genome shotgun (WGS) entry which is preliminary data.</text>
</comment>
<evidence type="ECO:0000256" key="4">
    <source>
        <dbReference type="ARBA" id="ARBA00023163"/>
    </source>
</evidence>
<feature type="domain" description="HTH tetR-type" evidence="6">
    <location>
        <begin position="9"/>
        <end position="69"/>
    </location>
</feature>
<dbReference type="Gene3D" id="1.10.357.10">
    <property type="entry name" value="Tetracycline Repressor, domain 2"/>
    <property type="match status" value="1"/>
</dbReference>
<keyword evidence="4" id="KW-0804">Transcription</keyword>
<dbReference type="InterPro" id="IPR009057">
    <property type="entry name" value="Homeodomain-like_sf"/>
</dbReference>
<dbReference type="Pfam" id="PF00440">
    <property type="entry name" value="TetR_N"/>
    <property type="match status" value="1"/>
</dbReference>
<evidence type="ECO:0000256" key="2">
    <source>
        <dbReference type="ARBA" id="ARBA00023015"/>
    </source>
</evidence>
<evidence type="ECO:0000259" key="6">
    <source>
        <dbReference type="PROSITE" id="PS50977"/>
    </source>
</evidence>
<keyword evidence="1" id="KW-0678">Repressor</keyword>
<evidence type="ECO:0000256" key="1">
    <source>
        <dbReference type="ARBA" id="ARBA00022491"/>
    </source>
</evidence>
<dbReference type="InterPro" id="IPR001647">
    <property type="entry name" value="HTH_TetR"/>
</dbReference>
<evidence type="ECO:0000256" key="3">
    <source>
        <dbReference type="ARBA" id="ARBA00023125"/>
    </source>
</evidence>
<dbReference type="SUPFAM" id="SSF46689">
    <property type="entry name" value="Homeodomain-like"/>
    <property type="match status" value="1"/>
</dbReference>
<feature type="DNA-binding region" description="H-T-H motif" evidence="5">
    <location>
        <begin position="32"/>
        <end position="51"/>
    </location>
</feature>
<keyword evidence="8" id="KW-1185">Reference proteome</keyword>
<gene>
    <name evidence="7" type="ORF">GCM10011396_40030</name>
</gene>
<dbReference type="AlphaFoldDB" id="A0A916XPK0"/>
<proteinExistence type="predicted"/>
<dbReference type="Gene3D" id="1.10.10.60">
    <property type="entry name" value="Homeodomain-like"/>
    <property type="match status" value="1"/>
</dbReference>
<reference evidence="7" key="2">
    <citation type="submission" date="2020-09" db="EMBL/GenBank/DDBJ databases">
        <authorList>
            <person name="Sun Q."/>
            <person name="Zhou Y."/>
        </authorList>
    </citation>
    <scope>NUCLEOTIDE SEQUENCE</scope>
    <source>
        <strain evidence="7">CGMCC 1.10998</strain>
    </source>
</reference>
<dbReference type="EMBL" id="BMED01000004">
    <property type="protein sequence ID" value="GGC88811.1"/>
    <property type="molecule type" value="Genomic_DNA"/>
</dbReference>
<organism evidence="7 8">
    <name type="scientific">Undibacterium terreum</name>
    <dbReference type="NCBI Taxonomy" id="1224302"/>
    <lineage>
        <taxon>Bacteria</taxon>
        <taxon>Pseudomonadati</taxon>
        <taxon>Pseudomonadota</taxon>
        <taxon>Betaproteobacteria</taxon>
        <taxon>Burkholderiales</taxon>
        <taxon>Oxalobacteraceae</taxon>
        <taxon>Undibacterium</taxon>
    </lineage>
</organism>